<feature type="region of interest" description="Disordered" evidence="1">
    <location>
        <begin position="1"/>
        <end position="101"/>
    </location>
</feature>
<sequence length="101" mass="11209">MNTPKKHGTLARESHEGSADPVERADRRRESQTDHDVTIERDGKVVQKPHGNMDETLIPSSKDHPEQGPYEPEHDQLDPALQPDPQAPAVPQPPPGATRRT</sequence>
<proteinExistence type="predicted"/>
<accession>A0ABX8UEW9</accession>
<keyword evidence="3" id="KW-1185">Reference proteome</keyword>
<evidence type="ECO:0000256" key="1">
    <source>
        <dbReference type="SAM" id="MobiDB-lite"/>
    </source>
</evidence>
<organism evidence="2 3">
    <name type="scientific">Paraburkholderia edwinii</name>
    <dbReference type="NCBI Taxonomy" id="2861782"/>
    <lineage>
        <taxon>Bacteria</taxon>
        <taxon>Pseudomonadati</taxon>
        <taxon>Pseudomonadota</taxon>
        <taxon>Betaproteobacteria</taxon>
        <taxon>Burkholderiales</taxon>
        <taxon>Burkholderiaceae</taxon>
        <taxon>Paraburkholderia</taxon>
    </lineage>
</organism>
<evidence type="ECO:0000313" key="3">
    <source>
        <dbReference type="Proteomes" id="UP000826462"/>
    </source>
</evidence>
<name>A0ABX8UEW9_9BURK</name>
<feature type="compositionally biased region" description="Basic and acidic residues" evidence="1">
    <location>
        <begin position="10"/>
        <end position="45"/>
    </location>
</feature>
<feature type="compositionally biased region" description="Pro residues" evidence="1">
    <location>
        <begin position="85"/>
        <end position="101"/>
    </location>
</feature>
<evidence type="ECO:0008006" key="4">
    <source>
        <dbReference type="Google" id="ProtNLM"/>
    </source>
</evidence>
<dbReference type="RefSeq" id="WP_219796010.1">
    <property type="nucleotide sequence ID" value="NZ_CP080095.1"/>
</dbReference>
<dbReference type="EMBL" id="CP080095">
    <property type="protein sequence ID" value="QYD67016.1"/>
    <property type="molecule type" value="Genomic_DNA"/>
</dbReference>
<evidence type="ECO:0000313" key="2">
    <source>
        <dbReference type="EMBL" id="QYD67016.1"/>
    </source>
</evidence>
<protein>
    <recommendedName>
        <fullName evidence="4">MARCKS family protein</fullName>
    </recommendedName>
</protein>
<dbReference type="Proteomes" id="UP000826462">
    <property type="component" value="Chromosome 1"/>
</dbReference>
<reference evidence="2 3" key="1">
    <citation type="submission" date="2021-07" db="EMBL/GenBank/DDBJ databases">
        <title>Paraburkholderia edwinii protects Aspergillus sp. from phenazines by acting as a toxin sponge.</title>
        <authorList>
            <person name="Dahlstrom K.M."/>
            <person name="Newman D.K."/>
        </authorList>
    </citation>
    <scope>NUCLEOTIDE SEQUENCE [LARGE SCALE GENOMIC DNA]</scope>
    <source>
        <strain evidence="2 3">Pe01</strain>
    </source>
</reference>
<feature type="compositionally biased region" description="Basic and acidic residues" evidence="1">
    <location>
        <begin position="61"/>
        <end position="77"/>
    </location>
</feature>
<gene>
    <name evidence="2" type="ORF">KZJ38_11375</name>
</gene>